<dbReference type="Proteomes" id="UP000199428">
    <property type="component" value="Unassembled WGS sequence"/>
</dbReference>
<keyword evidence="2" id="KW-0238">DNA-binding</keyword>
<dbReference type="CDD" id="cd01392">
    <property type="entry name" value="HTH_LacI"/>
    <property type="match status" value="1"/>
</dbReference>
<dbReference type="Pfam" id="PF00356">
    <property type="entry name" value="LacI"/>
    <property type="match status" value="1"/>
</dbReference>
<dbReference type="GO" id="GO:0000976">
    <property type="term" value="F:transcription cis-regulatory region binding"/>
    <property type="evidence" value="ECO:0007669"/>
    <property type="project" value="TreeGrafter"/>
</dbReference>
<evidence type="ECO:0000313" key="5">
    <source>
        <dbReference type="EMBL" id="SCZ76144.1"/>
    </source>
</evidence>
<dbReference type="SUPFAM" id="SSF53822">
    <property type="entry name" value="Periplasmic binding protein-like I"/>
    <property type="match status" value="1"/>
</dbReference>
<name>A0A1G5RQ54_PSEXY</name>
<dbReference type="RefSeq" id="WP_090160502.1">
    <property type="nucleotide sequence ID" value="NZ_FMWK01000001.1"/>
</dbReference>
<organism evidence="5 6">
    <name type="scientific">Pseudobutyrivibrio xylanivorans</name>
    <dbReference type="NCBI Taxonomy" id="185007"/>
    <lineage>
        <taxon>Bacteria</taxon>
        <taxon>Bacillati</taxon>
        <taxon>Bacillota</taxon>
        <taxon>Clostridia</taxon>
        <taxon>Lachnospirales</taxon>
        <taxon>Lachnospiraceae</taxon>
        <taxon>Pseudobutyrivibrio</taxon>
    </lineage>
</organism>
<dbReference type="InterPro" id="IPR000843">
    <property type="entry name" value="HTH_LacI"/>
</dbReference>
<dbReference type="AlphaFoldDB" id="A0A1G5RQ54"/>
<proteinExistence type="predicted"/>
<keyword evidence="3" id="KW-0804">Transcription</keyword>
<evidence type="ECO:0000256" key="2">
    <source>
        <dbReference type="ARBA" id="ARBA00023125"/>
    </source>
</evidence>
<evidence type="ECO:0000313" key="6">
    <source>
        <dbReference type="Proteomes" id="UP000199428"/>
    </source>
</evidence>
<dbReference type="Gene3D" id="3.40.50.2300">
    <property type="match status" value="2"/>
</dbReference>
<keyword evidence="1" id="KW-0805">Transcription regulation</keyword>
<reference evidence="5 6" key="1">
    <citation type="submission" date="2016-10" db="EMBL/GenBank/DDBJ databases">
        <authorList>
            <person name="de Groot N.N."/>
        </authorList>
    </citation>
    <scope>NUCLEOTIDE SEQUENCE [LARGE SCALE GENOMIC DNA]</scope>
    <source>
        <strain evidence="5 6">DSM 10317</strain>
    </source>
</reference>
<accession>A0A1G5RQ54</accession>
<dbReference type="Pfam" id="PF13377">
    <property type="entry name" value="Peripla_BP_3"/>
    <property type="match status" value="1"/>
</dbReference>
<evidence type="ECO:0000256" key="1">
    <source>
        <dbReference type="ARBA" id="ARBA00023015"/>
    </source>
</evidence>
<dbReference type="InterPro" id="IPR046335">
    <property type="entry name" value="LacI/GalR-like_sensor"/>
</dbReference>
<dbReference type="PANTHER" id="PTHR30146:SF109">
    <property type="entry name" value="HTH-TYPE TRANSCRIPTIONAL REGULATOR GALS"/>
    <property type="match status" value="1"/>
</dbReference>
<dbReference type="PANTHER" id="PTHR30146">
    <property type="entry name" value="LACI-RELATED TRANSCRIPTIONAL REPRESSOR"/>
    <property type="match status" value="1"/>
</dbReference>
<dbReference type="SMART" id="SM00354">
    <property type="entry name" value="HTH_LACI"/>
    <property type="match status" value="1"/>
</dbReference>
<dbReference type="Gene3D" id="1.10.260.40">
    <property type="entry name" value="lambda repressor-like DNA-binding domains"/>
    <property type="match status" value="1"/>
</dbReference>
<sequence length="329" mass="36333">MGHTLDSIAKELGLSKTTVSRAISGKGRISEETRQKVNKYIKEINYRPSAVARSLAANRTFNVGLVVPADSALGEMPYFQTLMTGVCDRAMDYDYDVLILLADNDGITPLKHAVQNRKIDAVIVSRCERDSKVISFLKDSNIPYIVVGNPMDDKVLYVDHDNQGAAARMIETLIDKGITRMALIGGGENINVTHSRLQGFRVGFKNKGLKADESLIFLNMHKSARMDSVLREAISEGAECIVCMDDMLCNSVLNCLHNDGIAVPEDVKLCSFYDSNLLSTSKPSITSLYFDAKRLGSECLELLMRNLDGESVTNMVVTDFNIQMRDSTT</sequence>
<feature type="domain" description="HTH lacI-type" evidence="4">
    <location>
        <begin position="4"/>
        <end position="57"/>
    </location>
</feature>
<gene>
    <name evidence="5" type="ORF">SAMN02910350_00102</name>
</gene>
<dbReference type="InterPro" id="IPR028082">
    <property type="entry name" value="Peripla_BP_I"/>
</dbReference>
<protein>
    <submittedName>
        <fullName evidence="5">Transcriptional regulator, LacI family</fullName>
    </submittedName>
</protein>
<evidence type="ECO:0000256" key="3">
    <source>
        <dbReference type="ARBA" id="ARBA00023163"/>
    </source>
</evidence>
<dbReference type="InterPro" id="IPR010982">
    <property type="entry name" value="Lambda_DNA-bd_dom_sf"/>
</dbReference>
<dbReference type="EMBL" id="FMWK01000001">
    <property type="protein sequence ID" value="SCZ76144.1"/>
    <property type="molecule type" value="Genomic_DNA"/>
</dbReference>
<evidence type="ECO:0000259" key="4">
    <source>
        <dbReference type="PROSITE" id="PS50932"/>
    </source>
</evidence>
<dbReference type="GO" id="GO:0003700">
    <property type="term" value="F:DNA-binding transcription factor activity"/>
    <property type="evidence" value="ECO:0007669"/>
    <property type="project" value="TreeGrafter"/>
</dbReference>
<dbReference type="PROSITE" id="PS50932">
    <property type="entry name" value="HTH_LACI_2"/>
    <property type="match status" value="1"/>
</dbReference>
<dbReference type="SUPFAM" id="SSF47413">
    <property type="entry name" value="lambda repressor-like DNA-binding domains"/>
    <property type="match status" value="1"/>
</dbReference>